<evidence type="ECO:0000313" key="11">
    <source>
        <dbReference type="Proteomes" id="UP000236151"/>
    </source>
</evidence>
<evidence type="ECO:0008006" key="12">
    <source>
        <dbReference type="Google" id="ProtNLM"/>
    </source>
</evidence>
<dbReference type="InterPro" id="IPR050445">
    <property type="entry name" value="Bact_polysacc_biosynth/exp"/>
</dbReference>
<dbReference type="InterPro" id="IPR003856">
    <property type="entry name" value="LPS_length_determ_N"/>
</dbReference>
<accession>A0A2K2FIJ4</accession>
<reference evidence="10 11" key="1">
    <citation type="submission" date="2017-06" db="EMBL/GenBank/DDBJ databases">
        <title>Investigating the central metabolism of Clostridium thermosuccinogenes.</title>
        <authorList>
            <person name="Koendjbiharie J.G."/>
            <person name="van Kranenburg R."/>
        </authorList>
    </citation>
    <scope>NUCLEOTIDE SEQUENCE [LARGE SCALE GENOMIC DNA]</scope>
    <source>
        <strain evidence="10 11">DSM 5806</strain>
    </source>
</reference>
<feature type="transmembrane region" description="Helical" evidence="7">
    <location>
        <begin position="232"/>
        <end position="253"/>
    </location>
</feature>
<keyword evidence="3" id="KW-1003">Cell membrane</keyword>
<feature type="domain" description="Polysaccharide chain length determinant N-terminal" evidence="8">
    <location>
        <begin position="63"/>
        <end position="153"/>
    </location>
</feature>
<evidence type="ECO:0000256" key="1">
    <source>
        <dbReference type="ARBA" id="ARBA00004651"/>
    </source>
</evidence>
<protein>
    <recommendedName>
        <fullName evidence="12">Polysaccharide chain length determinant N-terminal domain-containing protein</fullName>
    </recommendedName>
</protein>
<feature type="transmembrane region" description="Helical" evidence="7">
    <location>
        <begin position="32"/>
        <end position="56"/>
    </location>
</feature>
<evidence type="ECO:0000256" key="3">
    <source>
        <dbReference type="ARBA" id="ARBA00022475"/>
    </source>
</evidence>
<sequence>MLGRLQGIACRISFKNGAKCSNKRFYNACPKLYNTGVSIGLQVIASFNHFFMLLNFQKERMRMELKQYFEILLERLWILILLPLVAAAAAAGISFFLLEPVYESNTTLYVINRQMDANTQLAYNDMLIGQYLVKDYRELIKSRVITSAVIENLKLDGITPAQLADKISVNLKNDTRILEIRVRDQNPERARDIADEMTKVFAVKVQDLMKVENVSIVDKASLPTAPVEPRPLYNIAIAMFAGLFAAVGIIFLLEYLDDSINTVEDVEKYLDLTVLGTIPAIDAK</sequence>
<feature type="transmembrane region" description="Helical" evidence="7">
    <location>
        <begin position="76"/>
        <end position="98"/>
    </location>
</feature>
<name>A0A2K2FIJ4_9CLOT</name>
<keyword evidence="6 7" id="KW-0472">Membrane</keyword>
<dbReference type="PANTHER" id="PTHR32309">
    <property type="entry name" value="TYROSINE-PROTEIN KINASE"/>
    <property type="match status" value="1"/>
</dbReference>
<dbReference type="GO" id="GO:0005886">
    <property type="term" value="C:plasma membrane"/>
    <property type="evidence" value="ECO:0007669"/>
    <property type="project" value="UniProtKB-SubCell"/>
</dbReference>
<evidence type="ECO:0000256" key="4">
    <source>
        <dbReference type="ARBA" id="ARBA00022692"/>
    </source>
</evidence>
<evidence type="ECO:0000259" key="9">
    <source>
        <dbReference type="Pfam" id="PF13807"/>
    </source>
</evidence>
<dbReference type="Pfam" id="PF02706">
    <property type="entry name" value="Wzz"/>
    <property type="match status" value="1"/>
</dbReference>
<dbReference type="AlphaFoldDB" id="A0A2K2FIJ4"/>
<dbReference type="EMBL" id="NIOJ01000026">
    <property type="protein sequence ID" value="PNT98605.1"/>
    <property type="molecule type" value="Genomic_DNA"/>
</dbReference>
<dbReference type="GO" id="GO:0004713">
    <property type="term" value="F:protein tyrosine kinase activity"/>
    <property type="evidence" value="ECO:0007669"/>
    <property type="project" value="TreeGrafter"/>
</dbReference>
<dbReference type="Pfam" id="PF13807">
    <property type="entry name" value="GNVR"/>
    <property type="match status" value="1"/>
</dbReference>
<evidence type="ECO:0000256" key="5">
    <source>
        <dbReference type="ARBA" id="ARBA00022989"/>
    </source>
</evidence>
<dbReference type="InterPro" id="IPR032807">
    <property type="entry name" value="GNVR"/>
</dbReference>
<comment type="caution">
    <text evidence="10">The sequence shown here is derived from an EMBL/GenBank/DDBJ whole genome shotgun (WGS) entry which is preliminary data.</text>
</comment>
<organism evidence="10 11">
    <name type="scientific">Clostridium thermosuccinogenes</name>
    <dbReference type="NCBI Taxonomy" id="84032"/>
    <lineage>
        <taxon>Bacteria</taxon>
        <taxon>Bacillati</taxon>
        <taxon>Bacillota</taxon>
        <taxon>Clostridia</taxon>
        <taxon>Eubacteriales</taxon>
        <taxon>Clostridiaceae</taxon>
        <taxon>Clostridium</taxon>
    </lineage>
</organism>
<keyword evidence="11" id="KW-1185">Reference proteome</keyword>
<evidence type="ECO:0000259" key="8">
    <source>
        <dbReference type="Pfam" id="PF02706"/>
    </source>
</evidence>
<dbReference type="Proteomes" id="UP000236151">
    <property type="component" value="Unassembled WGS sequence"/>
</dbReference>
<evidence type="ECO:0000256" key="7">
    <source>
        <dbReference type="SAM" id="Phobius"/>
    </source>
</evidence>
<keyword evidence="4 7" id="KW-0812">Transmembrane</keyword>
<proteinExistence type="inferred from homology"/>
<gene>
    <name evidence="10" type="ORF">CDQ84_10730</name>
</gene>
<comment type="subcellular location">
    <subcellularLocation>
        <location evidence="1">Cell membrane</location>
        <topology evidence="1">Multi-pass membrane protein</topology>
    </subcellularLocation>
</comment>
<comment type="similarity">
    <text evidence="2">Belongs to the CpsC/CapA family.</text>
</comment>
<feature type="domain" description="Tyrosine-protein kinase G-rich" evidence="9">
    <location>
        <begin position="205"/>
        <end position="252"/>
    </location>
</feature>
<keyword evidence="5 7" id="KW-1133">Transmembrane helix</keyword>
<dbReference type="PANTHER" id="PTHR32309:SF13">
    <property type="entry name" value="FERRIC ENTEROBACTIN TRANSPORT PROTEIN FEPE"/>
    <property type="match status" value="1"/>
</dbReference>
<evidence type="ECO:0000256" key="2">
    <source>
        <dbReference type="ARBA" id="ARBA00006683"/>
    </source>
</evidence>
<evidence type="ECO:0000256" key="6">
    <source>
        <dbReference type="ARBA" id="ARBA00023136"/>
    </source>
</evidence>
<evidence type="ECO:0000313" key="10">
    <source>
        <dbReference type="EMBL" id="PNT98605.1"/>
    </source>
</evidence>
<dbReference type="KEGG" id="cthd:CDO33_01340"/>